<evidence type="ECO:0000313" key="1">
    <source>
        <dbReference type="EMBL" id="RXV73018.1"/>
    </source>
</evidence>
<accession>A0A4Q2AT15</accession>
<organism evidence="1 2">
    <name type="scientific">Burkholderia stabilis</name>
    <dbReference type="NCBI Taxonomy" id="95485"/>
    <lineage>
        <taxon>Bacteria</taxon>
        <taxon>Pseudomonadati</taxon>
        <taxon>Pseudomonadota</taxon>
        <taxon>Betaproteobacteria</taxon>
        <taxon>Burkholderiales</taxon>
        <taxon>Burkholderiaceae</taxon>
        <taxon>Burkholderia</taxon>
        <taxon>Burkholderia cepacia complex</taxon>
    </lineage>
</organism>
<sequence length="102" mass="12156">MSKLESYREYLDTKSKLESRIAEERRIAMEAILLEIKYCVREFGFVPEDIFTVDVLRQATKRRPRYFDPVSGATWSGVGRAPEWIRDKDRKQFEISSFDRED</sequence>
<dbReference type="EMBL" id="QWEX01000001">
    <property type="protein sequence ID" value="RXV73018.1"/>
    <property type="molecule type" value="Genomic_DNA"/>
</dbReference>
<comment type="caution">
    <text evidence="1">The sequence shown here is derived from an EMBL/GenBank/DDBJ whole genome shotgun (WGS) entry which is preliminary data.</text>
</comment>
<protein>
    <submittedName>
        <fullName evidence="1">H-NS histone family protein</fullName>
    </submittedName>
</protein>
<name>A0A4Q2AT15_9BURK</name>
<dbReference type="RefSeq" id="WP_129513867.1">
    <property type="nucleotide sequence ID" value="NZ_QWEX01000001.1"/>
</dbReference>
<dbReference type="GO" id="GO:0003677">
    <property type="term" value="F:DNA binding"/>
    <property type="evidence" value="ECO:0007669"/>
    <property type="project" value="InterPro"/>
</dbReference>
<gene>
    <name evidence="1" type="ORF">D1006_12190</name>
</gene>
<dbReference type="Gene3D" id="4.10.430.30">
    <property type="match status" value="1"/>
</dbReference>
<evidence type="ECO:0000313" key="2">
    <source>
        <dbReference type="Proteomes" id="UP000289650"/>
    </source>
</evidence>
<dbReference type="AlphaFoldDB" id="A0A4Q2AT15"/>
<dbReference type="Proteomes" id="UP000289650">
    <property type="component" value="Unassembled WGS sequence"/>
</dbReference>
<proteinExistence type="predicted"/>
<dbReference type="OrthoDB" id="9017589at2"/>
<dbReference type="SUPFAM" id="SSF81273">
    <property type="entry name" value="H-NS histone-like proteins"/>
    <property type="match status" value="1"/>
</dbReference>
<reference evidence="1 2" key="1">
    <citation type="submission" date="2018-08" db="EMBL/GenBank/DDBJ databases">
        <title>Mountain-cultivated ginseng endophyte, Burkholderia stabilis and its activity against ginseng root rot disease.</title>
        <authorList>
            <person name="Tapan Kumar M."/>
            <person name="Bae H."/>
            <person name="Shanmugam G."/>
            <person name="Jeon J."/>
        </authorList>
    </citation>
    <scope>NUCLEOTIDE SEQUENCE [LARGE SCALE GENOMIC DNA]</scope>
    <source>
        <strain evidence="1 2">EB159</strain>
    </source>
</reference>